<sequence>MNNEHKALTASEESFESVIPFTYTNDYDKLIRITAIVLKFIRFKVYCKVSNQTKERLNRTLELGRLNQCQRIVAEDYEIAERLVIRHHYYKAQNVLNRYVNDRNLKLILDEKGIYREATRMKNSSLSSNAKNPILLLPNQALTQMVIMKYHRKTFHAGTAHTVVAVREKYLVPNLRQLTKSILKQCVVCRRVQGQAYRYPFVPDLPSERVTRNRPFQNIGLDYFGPLIIRSERNDKKKIWVCLFTCMVTRAVHLETVLDNSTIEFLSAFRRFIARRGAPDLVISDNAPTFKLGSEVLQNELPKQERNPNLDSIRIRENIKWKFITPFSPWQGGFYERLVGSVKNALKKATGKAILTLRNFETVLTEVEAVLNTRPLTPVNDSLIDGTIKVLRPVDLLNPFSNIHPFTGTDVQRTPLIFYSSETKESITHWFHSINENLNEFWNIWHKDYLQALIEKFQRMQQSRHGSVDT</sequence>
<reference evidence="2 3" key="1">
    <citation type="submission" date="2014-03" db="EMBL/GenBank/DDBJ databases">
        <title>Draft genome of the hookworm Oesophagostomum dentatum.</title>
        <authorList>
            <person name="Mitreva M."/>
        </authorList>
    </citation>
    <scope>NUCLEOTIDE SEQUENCE [LARGE SCALE GENOMIC DNA]</scope>
    <source>
        <strain evidence="2 3">OD-Hann</strain>
    </source>
</reference>
<dbReference type="GO" id="GO:0003676">
    <property type="term" value="F:nucleic acid binding"/>
    <property type="evidence" value="ECO:0007669"/>
    <property type="project" value="InterPro"/>
</dbReference>
<dbReference type="PANTHER" id="PTHR47331">
    <property type="entry name" value="PHD-TYPE DOMAIN-CONTAINING PROTEIN"/>
    <property type="match status" value="1"/>
</dbReference>
<dbReference type="InterPro" id="IPR041588">
    <property type="entry name" value="Integrase_H2C2"/>
</dbReference>
<dbReference type="Gene3D" id="1.10.340.70">
    <property type="match status" value="1"/>
</dbReference>
<protein>
    <submittedName>
        <fullName evidence="2">Integrase core domain protein</fullName>
    </submittedName>
</protein>
<gene>
    <name evidence="2" type="ORF">OESDEN_24396</name>
</gene>
<dbReference type="GO" id="GO:0015074">
    <property type="term" value="P:DNA integration"/>
    <property type="evidence" value="ECO:0007669"/>
    <property type="project" value="InterPro"/>
</dbReference>
<dbReference type="OrthoDB" id="8019190at2759"/>
<dbReference type="SUPFAM" id="SSF53098">
    <property type="entry name" value="Ribonuclease H-like"/>
    <property type="match status" value="1"/>
</dbReference>
<dbReference type="InterPro" id="IPR036397">
    <property type="entry name" value="RNaseH_sf"/>
</dbReference>
<dbReference type="InterPro" id="IPR001584">
    <property type="entry name" value="Integrase_cat-core"/>
</dbReference>
<evidence type="ECO:0000313" key="3">
    <source>
        <dbReference type="Proteomes" id="UP000053660"/>
    </source>
</evidence>
<dbReference type="EMBL" id="KN612206">
    <property type="protein sequence ID" value="KHJ75985.1"/>
    <property type="molecule type" value="Genomic_DNA"/>
</dbReference>
<dbReference type="Gene3D" id="3.30.420.10">
    <property type="entry name" value="Ribonuclease H-like superfamily/Ribonuclease H"/>
    <property type="match status" value="1"/>
</dbReference>
<dbReference type="Proteomes" id="UP000053660">
    <property type="component" value="Unassembled WGS sequence"/>
</dbReference>
<accession>A0A0B1RY73</accession>
<name>A0A0B1RY73_OESDE</name>
<dbReference type="Pfam" id="PF17921">
    <property type="entry name" value="Integrase_H2C2"/>
    <property type="match status" value="1"/>
</dbReference>
<evidence type="ECO:0000313" key="2">
    <source>
        <dbReference type="EMBL" id="KHJ75985.1"/>
    </source>
</evidence>
<dbReference type="InterPro" id="IPR012337">
    <property type="entry name" value="RNaseH-like_sf"/>
</dbReference>
<dbReference type="AlphaFoldDB" id="A0A0B1RY73"/>
<feature type="domain" description="Integrase catalytic" evidence="1">
    <location>
        <begin position="211"/>
        <end position="401"/>
    </location>
</feature>
<feature type="non-terminal residue" evidence="2">
    <location>
        <position position="470"/>
    </location>
</feature>
<keyword evidence="3" id="KW-1185">Reference proteome</keyword>
<proteinExistence type="predicted"/>
<dbReference type="PROSITE" id="PS50994">
    <property type="entry name" value="INTEGRASE"/>
    <property type="match status" value="1"/>
</dbReference>
<organism evidence="2 3">
    <name type="scientific">Oesophagostomum dentatum</name>
    <name type="common">Nodular worm</name>
    <dbReference type="NCBI Taxonomy" id="61180"/>
    <lineage>
        <taxon>Eukaryota</taxon>
        <taxon>Metazoa</taxon>
        <taxon>Ecdysozoa</taxon>
        <taxon>Nematoda</taxon>
        <taxon>Chromadorea</taxon>
        <taxon>Rhabditida</taxon>
        <taxon>Rhabditina</taxon>
        <taxon>Rhabditomorpha</taxon>
        <taxon>Strongyloidea</taxon>
        <taxon>Strongylidae</taxon>
        <taxon>Oesophagostomum</taxon>
    </lineage>
</organism>
<evidence type="ECO:0000259" key="1">
    <source>
        <dbReference type="PROSITE" id="PS50994"/>
    </source>
</evidence>